<feature type="transmembrane region" description="Helical" evidence="7">
    <location>
        <begin position="209"/>
        <end position="226"/>
    </location>
</feature>
<dbReference type="PANTHER" id="PTHR30347:SF1">
    <property type="entry name" value="MECHANOSENSITIVE CHANNEL MSCK"/>
    <property type="match status" value="1"/>
</dbReference>
<dbReference type="Gene3D" id="2.30.30.60">
    <property type="match status" value="1"/>
</dbReference>
<evidence type="ECO:0000256" key="4">
    <source>
        <dbReference type="ARBA" id="ARBA00022692"/>
    </source>
</evidence>
<evidence type="ECO:0000259" key="10">
    <source>
        <dbReference type="Pfam" id="PF21088"/>
    </source>
</evidence>
<dbReference type="Pfam" id="PF00924">
    <property type="entry name" value="MS_channel_2nd"/>
    <property type="match status" value="1"/>
</dbReference>
<sequence>MNEIEKLIEEFGTRQSLVPFFLGVVVIAAALAISVLVTRRLRKRLATHPHRWANNSDFPGFAGPLVAVAIVWIARFAVQRTHWLEHTPLLDLAIPLLVALAVIRFALYVLASVLPQGSLLSGSQRTISWLIWIGVALYFTGLLPEVEEALDDVVIPIGKDRFTLLLAIRAVFSVAVTLAVTLWIANVIEGRLQKAEHLQVSTRAVMGKFVRAMAVLLAILIALPLVGVDVTALSVFGGAIGVGLGFGMQKIASNYVSGFIILLDRSVRIGDLVTVDNRQGTVQEIASRYTVVKAGDGTQSIIPNETLITQTVINHTYSNRRAVVKVQASVPYDTDLDIALGILRSAGETHPLALKDPAPAAVILKIGDPGVDLELSIWIDDVFANAAQIRTDLLRAILAGFREHGIRIPAVRREWVGFATPEMQERPSESKA</sequence>
<feature type="domain" description="Mechanosensitive ion channel MscS" evidence="8">
    <location>
        <begin position="251"/>
        <end position="316"/>
    </location>
</feature>
<dbReference type="PANTHER" id="PTHR30347">
    <property type="entry name" value="POTASSIUM CHANNEL RELATED"/>
    <property type="match status" value="1"/>
</dbReference>
<dbReference type="InterPro" id="IPR023408">
    <property type="entry name" value="MscS_beta-dom_sf"/>
</dbReference>
<feature type="domain" description="Mechanosensitive ion channel MscS C-terminal" evidence="9">
    <location>
        <begin position="324"/>
        <end position="408"/>
    </location>
</feature>
<dbReference type="SUPFAM" id="SSF82689">
    <property type="entry name" value="Mechanosensitive channel protein MscS (YggB), C-terminal domain"/>
    <property type="match status" value="1"/>
</dbReference>
<feature type="transmembrane region" description="Helical" evidence="7">
    <location>
        <begin position="58"/>
        <end position="78"/>
    </location>
</feature>
<feature type="transmembrane region" description="Helical" evidence="7">
    <location>
        <begin position="126"/>
        <end position="144"/>
    </location>
</feature>
<dbReference type="InterPro" id="IPR011014">
    <property type="entry name" value="MscS_channel_TM-2"/>
</dbReference>
<proteinExistence type="inferred from homology"/>
<feature type="domain" description="Mechanosensitive ion channel transmembrane helices 2/3" evidence="10">
    <location>
        <begin position="215"/>
        <end position="249"/>
    </location>
</feature>
<reference evidence="11 12" key="1">
    <citation type="submission" date="2020-04" db="EMBL/GenBank/DDBJ databases">
        <title>Usitatibacter rugosus gen. nov., sp. nov. and Usitatibacter palustris sp. nov., novel members of Usitatibacteraceae fam. nov. within the order Nitrosomonadales isolated from soil.</title>
        <authorList>
            <person name="Huber K.J."/>
            <person name="Neumann-Schaal M."/>
            <person name="Geppert A."/>
            <person name="Luckner M."/>
            <person name="Wanner G."/>
            <person name="Overmann J."/>
        </authorList>
    </citation>
    <scope>NUCLEOTIDE SEQUENCE [LARGE SCALE GENOMIC DNA]</scope>
    <source>
        <strain evidence="11 12">0125_3</strain>
    </source>
</reference>
<keyword evidence="5 7" id="KW-1133">Transmembrane helix</keyword>
<keyword evidence="3" id="KW-1003">Cell membrane</keyword>
<accession>A0A6M4GR28</accession>
<gene>
    <name evidence="11" type="ORF">DSM104443_00849</name>
</gene>
<dbReference type="GO" id="GO:0008381">
    <property type="term" value="F:mechanosensitive monoatomic ion channel activity"/>
    <property type="evidence" value="ECO:0007669"/>
    <property type="project" value="UniProtKB-ARBA"/>
</dbReference>
<feature type="transmembrane region" description="Helical" evidence="7">
    <location>
        <begin position="164"/>
        <end position="188"/>
    </location>
</feature>
<comment type="similarity">
    <text evidence="2">Belongs to the MscS (TC 1.A.23) family.</text>
</comment>
<dbReference type="SUPFAM" id="SSF50182">
    <property type="entry name" value="Sm-like ribonucleoproteins"/>
    <property type="match status" value="1"/>
</dbReference>
<evidence type="ECO:0000259" key="9">
    <source>
        <dbReference type="Pfam" id="PF21082"/>
    </source>
</evidence>
<organism evidence="11 12">
    <name type="scientific">Usitatibacter rugosus</name>
    <dbReference type="NCBI Taxonomy" id="2732067"/>
    <lineage>
        <taxon>Bacteria</taxon>
        <taxon>Pseudomonadati</taxon>
        <taxon>Pseudomonadota</taxon>
        <taxon>Betaproteobacteria</taxon>
        <taxon>Nitrosomonadales</taxon>
        <taxon>Usitatibacteraceae</taxon>
        <taxon>Usitatibacter</taxon>
    </lineage>
</organism>
<dbReference type="AlphaFoldDB" id="A0A6M4GR28"/>
<feature type="transmembrane region" description="Helical" evidence="7">
    <location>
        <begin position="17"/>
        <end position="37"/>
    </location>
</feature>
<dbReference type="Gene3D" id="3.30.70.100">
    <property type="match status" value="1"/>
</dbReference>
<feature type="transmembrane region" description="Helical" evidence="7">
    <location>
        <begin position="93"/>
        <end position="114"/>
    </location>
</feature>
<dbReference type="EMBL" id="CP053069">
    <property type="protein sequence ID" value="QJR09799.1"/>
    <property type="molecule type" value="Genomic_DNA"/>
</dbReference>
<evidence type="ECO:0000259" key="8">
    <source>
        <dbReference type="Pfam" id="PF00924"/>
    </source>
</evidence>
<evidence type="ECO:0000313" key="12">
    <source>
        <dbReference type="Proteomes" id="UP000501534"/>
    </source>
</evidence>
<dbReference type="RefSeq" id="WP_171089804.1">
    <property type="nucleotide sequence ID" value="NZ_CP053069.1"/>
</dbReference>
<dbReference type="InterPro" id="IPR010920">
    <property type="entry name" value="LSM_dom_sf"/>
</dbReference>
<evidence type="ECO:0008006" key="13">
    <source>
        <dbReference type="Google" id="ProtNLM"/>
    </source>
</evidence>
<evidence type="ECO:0000256" key="5">
    <source>
        <dbReference type="ARBA" id="ARBA00022989"/>
    </source>
</evidence>
<dbReference type="Pfam" id="PF21082">
    <property type="entry name" value="MS_channel_3rd"/>
    <property type="match status" value="1"/>
</dbReference>
<name>A0A6M4GR28_9PROT</name>
<evidence type="ECO:0000256" key="6">
    <source>
        <dbReference type="ARBA" id="ARBA00023136"/>
    </source>
</evidence>
<dbReference type="InterPro" id="IPR049142">
    <property type="entry name" value="MS_channel_1st"/>
</dbReference>
<comment type="subcellular location">
    <subcellularLocation>
        <location evidence="1">Cell membrane</location>
        <topology evidence="1">Multi-pass membrane protein</topology>
    </subcellularLocation>
</comment>
<evidence type="ECO:0000256" key="3">
    <source>
        <dbReference type="ARBA" id="ARBA00022475"/>
    </source>
</evidence>
<evidence type="ECO:0000256" key="2">
    <source>
        <dbReference type="ARBA" id="ARBA00008017"/>
    </source>
</evidence>
<dbReference type="InterPro" id="IPR006685">
    <property type="entry name" value="MscS_channel_2nd"/>
</dbReference>
<evidence type="ECO:0000256" key="1">
    <source>
        <dbReference type="ARBA" id="ARBA00004651"/>
    </source>
</evidence>
<dbReference type="KEGG" id="uru:DSM104443_00849"/>
<evidence type="ECO:0000313" key="11">
    <source>
        <dbReference type="EMBL" id="QJR09799.1"/>
    </source>
</evidence>
<dbReference type="InterPro" id="IPR052702">
    <property type="entry name" value="MscS-like_channel"/>
</dbReference>
<dbReference type="Gene3D" id="1.10.287.1260">
    <property type="match status" value="1"/>
</dbReference>
<dbReference type="Pfam" id="PF21088">
    <property type="entry name" value="MS_channel_1st"/>
    <property type="match status" value="1"/>
</dbReference>
<dbReference type="InterPro" id="IPR011066">
    <property type="entry name" value="MscS_channel_C_sf"/>
</dbReference>
<evidence type="ECO:0000256" key="7">
    <source>
        <dbReference type="SAM" id="Phobius"/>
    </source>
</evidence>
<dbReference type="InterPro" id="IPR049278">
    <property type="entry name" value="MS_channel_C"/>
</dbReference>
<protein>
    <recommendedName>
        <fullName evidence="13">Mechanosensitive ion channel-like protein</fullName>
    </recommendedName>
</protein>
<dbReference type="Proteomes" id="UP000501534">
    <property type="component" value="Chromosome"/>
</dbReference>
<keyword evidence="12" id="KW-1185">Reference proteome</keyword>
<dbReference type="GO" id="GO:0005886">
    <property type="term" value="C:plasma membrane"/>
    <property type="evidence" value="ECO:0007669"/>
    <property type="project" value="UniProtKB-SubCell"/>
</dbReference>
<keyword evidence="6 7" id="KW-0472">Membrane</keyword>
<keyword evidence="4 7" id="KW-0812">Transmembrane</keyword>
<dbReference type="SUPFAM" id="SSF82861">
    <property type="entry name" value="Mechanosensitive channel protein MscS (YggB), transmembrane region"/>
    <property type="match status" value="1"/>
</dbReference>